<evidence type="ECO:0000313" key="4">
    <source>
        <dbReference type="Proteomes" id="UP000238176"/>
    </source>
</evidence>
<name>A0A2T0UD17_9ACTN</name>
<dbReference type="Gene3D" id="3.90.550.10">
    <property type="entry name" value="Spore Coat Polysaccharide Biosynthesis Protein SpsA, Chain A"/>
    <property type="match status" value="1"/>
</dbReference>
<dbReference type="InterPro" id="IPR054028">
    <property type="entry name" value="TarS/TarP_linker"/>
</dbReference>
<keyword evidence="4" id="KW-1185">Reference proteome</keyword>
<protein>
    <submittedName>
        <fullName evidence="3">Glycosyltransferase involved in cell wall biosynthesis</fullName>
    </submittedName>
</protein>
<reference evidence="3 4" key="1">
    <citation type="submission" date="2018-03" db="EMBL/GenBank/DDBJ databases">
        <title>Genomic Encyclopedia of Type Strains, Phase III (KMG-III): the genomes of soil and plant-associated and newly described type strains.</title>
        <authorList>
            <person name="Whitman W."/>
        </authorList>
    </citation>
    <scope>NUCLEOTIDE SEQUENCE [LARGE SCALE GENOMIC DNA]</scope>
    <source>
        <strain evidence="3 4">CGMCC 4.7067</strain>
    </source>
</reference>
<dbReference type="PANTHER" id="PTHR22916:SF3">
    <property type="entry name" value="UDP-GLCNAC:BETAGAL BETA-1,3-N-ACETYLGLUCOSAMINYLTRANSFERASE-LIKE PROTEIN 1"/>
    <property type="match status" value="1"/>
</dbReference>
<feature type="domain" description="Glycosyltransferase 2-like" evidence="1">
    <location>
        <begin position="7"/>
        <end position="147"/>
    </location>
</feature>
<dbReference type="EMBL" id="PVTJ01000012">
    <property type="protein sequence ID" value="PRY55823.1"/>
    <property type="molecule type" value="Genomic_DNA"/>
</dbReference>
<feature type="domain" description="TarS/TarP linker" evidence="2">
    <location>
        <begin position="234"/>
        <end position="318"/>
    </location>
</feature>
<comment type="caution">
    <text evidence="3">The sequence shown here is derived from an EMBL/GenBank/DDBJ whole genome shotgun (WGS) entry which is preliminary data.</text>
</comment>
<sequence length="529" mass="59894">MRFPTVSVVIPVHNAMPYLEKTIDSVLSQTIGTDRIEIIAVDDGSTDGSGDFLDKLAHHHGDLITVVHQAASGGPGHPRNVALDYFATGEYVFFLDADDHLGPEALERLVASARRNGSDVVLGKVVGVDRSAPQSMFRRNEDAADLYTSRIYWSIAAWKLFRTDHLRRHGIRFPVGVKRAEDQPFTFHAYLRARNISIVADYDCLYLVRRDDGGNVTSATGEDFLQRTAILWEMLVHMVELLHEHVPPGPGRDHLMYRHWETEGISLLRFIAMIDDPEARTEWWQRTTELLHRHLTAGSLAKLHPHNQPILLAAAATEFTEIEGHYRGAADHGRVKELTVIDGALHERYLAIADRGAPTTFLLDKPSRMSTTVTGIARRNGRLHISGTTGFARHRVLGLHPRMVAIARETGATLTKPAEYDPDTQHFNIEIDPIEDFHDLAQGDVFDLYVEFELPGQTLQQALRVPNPAELSRRRTMLTRYRLRTSVSVHQYLTNPRKRVALEVHKTKSTHNLVRHVKRAIRRRLHRPT</sequence>
<dbReference type="InterPro" id="IPR001173">
    <property type="entry name" value="Glyco_trans_2-like"/>
</dbReference>
<dbReference type="Pfam" id="PF22181">
    <property type="entry name" value="TarS_linker"/>
    <property type="match status" value="1"/>
</dbReference>
<keyword evidence="3" id="KW-0808">Transferase</keyword>
<evidence type="ECO:0000259" key="2">
    <source>
        <dbReference type="Pfam" id="PF22181"/>
    </source>
</evidence>
<dbReference type="Pfam" id="PF00535">
    <property type="entry name" value="Glycos_transf_2"/>
    <property type="match status" value="1"/>
</dbReference>
<organism evidence="3 4">
    <name type="scientific">Glycomyces artemisiae</name>
    <dbReference type="NCBI Taxonomy" id="1076443"/>
    <lineage>
        <taxon>Bacteria</taxon>
        <taxon>Bacillati</taxon>
        <taxon>Actinomycetota</taxon>
        <taxon>Actinomycetes</taxon>
        <taxon>Glycomycetales</taxon>
        <taxon>Glycomycetaceae</taxon>
        <taxon>Glycomyces</taxon>
    </lineage>
</organism>
<dbReference type="CDD" id="cd00761">
    <property type="entry name" value="Glyco_tranf_GTA_type"/>
    <property type="match status" value="1"/>
</dbReference>
<dbReference type="InterPro" id="IPR029044">
    <property type="entry name" value="Nucleotide-diphossugar_trans"/>
</dbReference>
<dbReference type="AlphaFoldDB" id="A0A2T0UD17"/>
<dbReference type="SUPFAM" id="SSF53448">
    <property type="entry name" value="Nucleotide-diphospho-sugar transferases"/>
    <property type="match status" value="1"/>
</dbReference>
<evidence type="ECO:0000313" key="3">
    <source>
        <dbReference type="EMBL" id="PRY55823.1"/>
    </source>
</evidence>
<gene>
    <name evidence="3" type="ORF">B0I28_112136</name>
</gene>
<dbReference type="GO" id="GO:0016758">
    <property type="term" value="F:hexosyltransferase activity"/>
    <property type="evidence" value="ECO:0007669"/>
    <property type="project" value="UniProtKB-ARBA"/>
</dbReference>
<proteinExistence type="predicted"/>
<evidence type="ECO:0000259" key="1">
    <source>
        <dbReference type="Pfam" id="PF00535"/>
    </source>
</evidence>
<accession>A0A2T0UD17</accession>
<dbReference type="Proteomes" id="UP000238176">
    <property type="component" value="Unassembled WGS sequence"/>
</dbReference>
<dbReference type="PANTHER" id="PTHR22916">
    <property type="entry name" value="GLYCOSYLTRANSFERASE"/>
    <property type="match status" value="1"/>
</dbReference>